<evidence type="ECO:0000313" key="9">
    <source>
        <dbReference type="EMBL" id="CCA21762.1"/>
    </source>
</evidence>
<evidence type="ECO:0000256" key="5">
    <source>
        <dbReference type="ARBA" id="ARBA00075270"/>
    </source>
</evidence>
<dbReference type="FunFam" id="3.30.70.3190:FF:000001">
    <property type="entry name" value="tRNA pseudouridine synthase Pus10"/>
    <property type="match status" value="1"/>
</dbReference>
<accession>F0WKF8</accession>
<sequence length="366" mass="41414">MLREYVLGHFVRTQLQYDTFKAPLNIKEALKDHLSNLISEAIGIPEASSSSDFHITVDIVHSDAATEVTQLPSIMTNKKYRPRGKQKIEIGCGTVLRALEAFQNLPDSIQCPPKRLMNGAVSVIQIERDPVYIQGRYLKHKRGVSQTCWILDGERLAERSVEECIANSVLPLFRGSGYKFHSAGREDVDVRMLGNGRPFILEITNAESTSLNNEQCIQLEKAINKTNEGIVEVRDIQLTSKEHFACLQNGADSKRKTYCCVIWSKAEITLEKVNSITKLSDLKIDQKTPVRVLHRRTLMNRPKIIHQINCEIINKHYMIVRLTTSAGTYVKEFIHGDRGRTQPNLSSFLGSDTDILQLDVENLLEI</sequence>
<dbReference type="NCBIfam" id="TIGR01213">
    <property type="entry name" value="pseudo_Pus10arc"/>
    <property type="match status" value="1"/>
</dbReference>
<protein>
    <recommendedName>
        <fullName evidence="2">tRNA pseudouridine(55) synthase</fullName>
        <ecNumber evidence="2">5.4.99.25</ecNumber>
    </recommendedName>
    <alternativeName>
        <fullName evidence="7">tRNA pseudouridine 55 synthase</fullName>
    </alternativeName>
    <alternativeName>
        <fullName evidence="5">tRNA pseudouridylate synthase</fullName>
    </alternativeName>
    <alternativeName>
        <fullName evidence="6">tRNA-uridine isomerase</fullName>
    </alternativeName>
</protein>
<dbReference type="FunFam" id="3.30.70.2510:FF:000001">
    <property type="entry name" value="tRNA pseudouridine synthase Pus10"/>
    <property type="match status" value="1"/>
</dbReference>
<reference evidence="9" key="1">
    <citation type="journal article" date="2011" name="PLoS Biol.">
        <title>Gene gain and loss during evolution of obligate parasitism in the white rust pathogen of Arabidopsis thaliana.</title>
        <authorList>
            <person name="Kemen E."/>
            <person name="Gardiner A."/>
            <person name="Schultz-Larsen T."/>
            <person name="Kemen A.C."/>
            <person name="Balmuth A.L."/>
            <person name="Robert-Seilaniantz A."/>
            <person name="Bailey K."/>
            <person name="Holub E."/>
            <person name="Studholme D.J."/>
            <person name="Maclean D."/>
            <person name="Jones J.D."/>
        </authorList>
    </citation>
    <scope>NUCLEOTIDE SEQUENCE</scope>
</reference>
<keyword evidence="3" id="KW-0819">tRNA processing</keyword>
<dbReference type="AlphaFoldDB" id="F0WKF8"/>
<keyword evidence="4" id="KW-0413">Isomerase</keyword>
<dbReference type="Gene3D" id="3.30.70.3190">
    <property type="match status" value="1"/>
</dbReference>
<dbReference type="PANTHER" id="PTHR21568:SF0">
    <property type="entry name" value="TRNA PSEUDOURIDINE SYNTHASE PUS10"/>
    <property type="match status" value="1"/>
</dbReference>
<evidence type="ECO:0000256" key="3">
    <source>
        <dbReference type="ARBA" id="ARBA00022694"/>
    </source>
</evidence>
<dbReference type="InterPro" id="IPR048741">
    <property type="entry name" value="Pus10-like_C"/>
</dbReference>
<dbReference type="PANTHER" id="PTHR21568">
    <property type="entry name" value="TRNA PSEUDOURIDINE SYNTHASE PUS10"/>
    <property type="match status" value="1"/>
</dbReference>
<evidence type="ECO:0000256" key="7">
    <source>
        <dbReference type="ARBA" id="ARBA00083669"/>
    </source>
</evidence>
<dbReference type="HOGENOM" id="CLU_028780_1_0_1"/>
<dbReference type="GO" id="GO:0031119">
    <property type="term" value="P:tRNA pseudouridine synthesis"/>
    <property type="evidence" value="ECO:0007669"/>
    <property type="project" value="TreeGrafter"/>
</dbReference>
<dbReference type="EMBL" id="FR824178">
    <property type="protein sequence ID" value="CCA21762.1"/>
    <property type="molecule type" value="Genomic_DNA"/>
</dbReference>
<evidence type="ECO:0000256" key="2">
    <source>
        <dbReference type="ARBA" id="ARBA00012787"/>
    </source>
</evidence>
<dbReference type="InterPro" id="IPR020103">
    <property type="entry name" value="PsdUridine_synth_cat_dom_sf"/>
</dbReference>
<dbReference type="GO" id="GO:0160148">
    <property type="term" value="F:tRNA pseudouridine(55) synthase activity"/>
    <property type="evidence" value="ECO:0007669"/>
    <property type="project" value="UniProtKB-EC"/>
</dbReference>
<dbReference type="SUPFAM" id="SSF55120">
    <property type="entry name" value="Pseudouridine synthase"/>
    <property type="match status" value="1"/>
</dbReference>
<evidence type="ECO:0000256" key="4">
    <source>
        <dbReference type="ARBA" id="ARBA00023235"/>
    </source>
</evidence>
<name>F0WKF8_9STRA</name>
<dbReference type="InterPro" id="IPR039894">
    <property type="entry name" value="Pus10-like"/>
</dbReference>
<organism evidence="9">
    <name type="scientific">Albugo laibachii Nc14</name>
    <dbReference type="NCBI Taxonomy" id="890382"/>
    <lineage>
        <taxon>Eukaryota</taxon>
        <taxon>Sar</taxon>
        <taxon>Stramenopiles</taxon>
        <taxon>Oomycota</taxon>
        <taxon>Peronosporomycetes</taxon>
        <taxon>Albuginales</taxon>
        <taxon>Albuginaceae</taxon>
        <taxon>Albugo</taxon>
    </lineage>
</organism>
<evidence type="ECO:0000256" key="1">
    <source>
        <dbReference type="ARBA" id="ARBA00009652"/>
    </source>
</evidence>
<proteinExistence type="inferred from homology"/>
<dbReference type="Pfam" id="PF21238">
    <property type="entry name" value="Pus10_C"/>
    <property type="match status" value="1"/>
</dbReference>
<dbReference type="Gene3D" id="3.30.70.2510">
    <property type="match status" value="1"/>
</dbReference>
<feature type="domain" description="Pus10-like C-terminal" evidence="8">
    <location>
        <begin position="132"/>
        <end position="362"/>
    </location>
</feature>
<comment type="similarity">
    <text evidence="1">Belongs to the pseudouridine synthase Pus10 family.</text>
</comment>
<gene>
    <name evidence="9" type="primary">AlNc14C133G7010</name>
    <name evidence="9" type="ORF">ALNC14_079050</name>
</gene>
<dbReference type="EC" id="5.4.99.25" evidence="2"/>
<evidence type="ECO:0000259" key="8">
    <source>
        <dbReference type="Pfam" id="PF21238"/>
    </source>
</evidence>
<dbReference type="GO" id="GO:0003723">
    <property type="term" value="F:RNA binding"/>
    <property type="evidence" value="ECO:0007669"/>
    <property type="project" value="InterPro"/>
</dbReference>
<evidence type="ECO:0000256" key="6">
    <source>
        <dbReference type="ARBA" id="ARBA00079393"/>
    </source>
</evidence>
<reference evidence="9" key="2">
    <citation type="submission" date="2011-02" db="EMBL/GenBank/DDBJ databases">
        <authorList>
            <person name="MacLean D."/>
        </authorList>
    </citation>
    <scope>NUCLEOTIDE SEQUENCE</scope>
</reference>